<dbReference type="InterPro" id="IPR000403">
    <property type="entry name" value="PI3/4_kinase_cat_dom"/>
</dbReference>
<keyword evidence="3" id="KW-0808">Transferase</keyword>
<evidence type="ECO:0000256" key="2">
    <source>
        <dbReference type="ARBA" id="ARBA00012169"/>
    </source>
</evidence>
<evidence type="ECO:0000259" key="8">
    <source>
        <dbReference type="PROSITE" id="PS50290"/>
    </source>
</evidence>
<dbReference type="PANTHER" id="PTHR45800">
    <property type="entry name" value="PHOSPHATIDYLINOSITOL 4-KINASE GAMMA"/>
    <property type="match status" value="1"/>
</dbReference>
<keyword evidence="10" id="KW-1185">Reference proteome</keyword>
<name>A0A9Q0R247_9MAGN</name>
<dbReference type="InterPro" id="IPR044571">
    <property type="entry name" value="P4KG1-8"/>
</dbReference>
<evidence type="ECO:0000256" key="6">
    <source>
        <dbReference type="ARBA" id="ARBA00022840"/>
    </source>
</evidence>
<keyword evidence="4" id="KW-0547">Nucleotide-binding</keyword>
<dbReference type="GO" id="GO:0005524">
    <property type="term" value="F:ATP binding"/>
    <property type="evidence" value="ECO:0007669"/>
    <property type="project" value="UniProtKB-KW"/>
</dbReference>
<evidence type="ECO:0000256" key="4">
    <source>
        <dbReference type="ARBA" id="ARBA00022741"/>
    </source>
</evidence>
<evidence type="ECO:0000256" key="7">
    <source>
        <dbReference type="SAM" id="MobiDB-lite"/>
    </source>
</evidence>
<dbReference type="EC" id="2.7.1.67" evidence="2"/>
<evidence type="ECO:0000256" key="1">
    <source>
        <dbReference type="ARBA" id="ARBA00008941"/>
    </source>
</evidence>
<evidence type="ECO:0000313" key="10">
    <source>
        <dbReference type="Proteomes" id="UP001141806"/>
    </source>
</evidence>
<comment type="caution">
    <text evidence="9">The sequence shown here is derived from an EMBL/GenBank/DDBJ whole genome shotgun (WGS) entry which is preliminary data.</text>
</comment>
<feature type="region of interest" description="Disordered" evidence="7">
    <location>
        <begin position="48"/>
        <end position="76"/>
    </location>
</feature>
<evidence type="ECO:0000256" key="5">
    <source>
        <dbReference type="ARBA" id="ARBA00022777"/>
    </source>
</evidence>
<reference evidence="9" key="1">
    <citation type="journal article" date="2023" name="Plant J.">
        <title>The genome of the king protea, Protea cynaroides.</title>
        <authorList>
            <person name="Chang J."/>
            <person name="Duong T.A."/>
            <person name="Schoeman C."/>
            <person name="Ma X."/>
            <person name="Roodt D."/>
            <person name="Barker N."/>
            <person name="Li Z."/>
            <person name="Van de Peer Y."/>
            <person name="Mizrachi E."/>
        </authorList>
    </citation>
    <scope>NUCLEOTIDE SEQUENCE</scope>
    <source>
        <tissue evidence="9">Young leaves</tissue>
    </source>
</reference>
<dbReference type="PROSITE" id="PS50290">
    <property type="entry name" value="PI3_4_KINASE_3"/>
    <property type="match status" value="1"/>
</dbReference>
<evidence type="ECO:0000313" key="9">
    <source>
        <dbReference type="EMBL" id="KAJ4980202.1"/>
    </source>
</evidence>
<protein>
    <recommendedName>
        <fullName evidence="2">1-phosphatidylinositol 4-kinase</fullName>
        <ecNumber evidence="2">2.7.1.67</ecNumber>
    </recommendedName>
</protein>
<accession>A0A9Q0R247</accession>
<dbReference type="OrthoDB" id="5839at2759"/>
<dbReference type="Proteomes" id="UP001141806">
    <property type="component" value="Unassembled WGS sequence"/>
</dbReference>
<dbReference type="Pfam" id="PF00454">
    <property type="entry name" value="PI3_PI4_kinase"/>
    <property type="match status" value="1"/>
</dbReference>
<sequence>MAVAVDHLNGFPFARTPRCRLQSFTHLDTAMFELEQYKLAQSLKHSITGNSSHRRSVSTPCLSFNTSGEESGNSVPKVEIVGGNGAPRVRALVVEAAIAVASGVEPVPVSSGLGGAYFLRGRNGDTIAVAKPIDEEPLAINNPKGFAGRILGQPGLKRSIRVGETGVREVAAYLLDHGSFAGVPPTALVKISQVPFHVNDSETTEPPLSKIASLQRFVEHDSDAGDLGPSSFSVSHIHRIGILDVRLLNLDRHSGNILVKYHKNSNYNDNYAVEEAELVPIDHGLCLPEMLDDPYFEWLHWPQASVPFSEAELKYISKLDPFKDASLLRKELPSLRESAIRVLVLCTIFLKRAASAGLCLADIGHMMTREFTGNQEGPNVLETLSAKAMASMNCSMFDNDPSEKENGEEETEIFKFETGSEDGTASVVDLPRLLQGCPGMGKPPKVPTKFSSSKSMSGFPQESLSLLDESDDETSNGDKKKNFSDFIDDNSSINNDDNGDDDHRIGGLIKSVSFSMPNHKLETDGISFKGMNQEEWSLFLVCFEKLLPKVFDDRKSMGLKQRLGTSCSF</sequence>
<proteinExistence type="inferred from homology"/>
<feature type="domain" description="PI3K/PI4K catalytic" evidence="8">
    <location>
        <begin position="103"/>
        <end position="401"/>
    </location>
</feature>
<keyword evidence="6" id="KW-0067">ATP-binding</keyword>
<feature type="region of interest" description="Disordered" evidence="7">
    <location>
        <begin position="433"/>
        <end position="501"/>
    </location>
</feature>
<comment type="similarity">
    <text evidence="1">Belongs to the PI3/PI4-kinase family. Type II PI4K subfamily.</text>
</comment>
<dbReference type="EMBL" id="JAMYWD010000002">
    <property type="protein sequence ID" value="KAJ4980202.1"/>
    <property type="molecule type" value="Genomic_DNA"/>
</dbReference>
<feature type="compositionally biased region" description="Polar residues" evidence="7">
    <location>
        <begin position="449"/>
        <end position="460"/>
    </location>
</feature>
<dbReference type="AlphaFoldDB" id="A0A9Q0R247"/>
<gene>
    <name evidence="9" type="ORF">NE237_010982</name>
</gene>
<keyword evidence="5" id="KW-0418">Kinase</keyword>
<dbReference type="PANTHER" id="PTHR45800:SF21">
    <property type="entry name" value="PHOSPHATIDYLINOSITOL 4-KINASE GAMMA 8"/>
    <property type="match status" value="1"/>
</dbReference>
<feature type="compositionally biased region" description="Polar residues" evidence="7">
    <location>
        <begin position="48"/>
        <end position="74"/>
    </location>
</feature>
<dbReference type="GO" id="GO:0004430">
    <property type="term" value="F:1-phosphatidylinositol 4-kinase activity"/>
    <property type="evidence" value="ECO:0007669"/>
    <property type="project" value="UniProtKB-EC"/>
</dbReference>
<evidence type="ECO:0000256" key="3">
    <source>
        <dbReference type="ARBA" id="ARBA00022679"/>
    </source>
</evidence>
<organism evidence="9 10">
    <name type="scientific">Protea cynaroides</name>
    <dbReference type="NCBI Taxonomy" id="273540"/>
    <lineage>
        <taxon>Eukaryota</taxon>
        <taxon>Viridiplantae</taxon>
        <taxon>Streptophyta</taxon>
        <taxon>Embryophyta</taxon>
        <taxon>Tracheophyta</taxon>
        <taxon>Spermatophyta</taxon>
        <taxon>Magnoliopsida</taxon>
        <taxon>Proteales</taxon>
        <taxon>Proteaceae</taxon>
        <taxon>Protea</taxon>
    </lineage>
</organism>